<evidence type="ECO:0000313" key="8">
    <source>
        <dbReference type="Proteomes" id="UP000198914"/>
    </source>
</evidence>
<evidence type="ECO:0000256" key="4">
    <source>
        <dbReference type="ARBA" id="ARBA00022833"/>
    </source>
</evidence>
<feature type="chain" id="PRO_5011450679" evidence="5">
    <location>
        <begin position="30"/>
        <end position="308"/>
    </location>
</feature>
<accession>A0A1H3RNN0</accession>
<dbReference type="RefSeq" id="WP_092645911.1">
    <property type="nucleotide sequence ID" value="NZ_FNPX01000009.1"/>
</dbReference>
<gene>
    <name evidence="7" type="ORF">SAMN05444004_10947</name>
</gene>
<protein>
    <submittedName>
        <fullName evidence="7">Glyoxylase, beta-lactamase superfamily II</fullName>
    </submittedName>
</protein>
<comment type="similarity">
    <text evidence="1">Belongs to the metallo-beta-lactamase superfamily.</text>
</comment>
<dbReference type="GO" id="GO:0046872">
    <property type="term" value="F:metal ion binding"/>
    <property type="evidence" value="ECO:0007669"/>
    <property type="project" value="UniProtKB-KW"/>
</dbReference>
<keyword evidence="8" id="KW-1185">Reference proteome</keyword>
<reference evidence="8" key="1">
    <citation type="submission" date="2016-10" db="EMBL/GenBank/DDBJ databases">
        <authorList>
            <person name="Varghese N."/>
            <person name="Submissions S."/>
        </authorList>
    </citation>
    <scope>NUCLEOTIDE SEQUENCE [LARGE SCALE GENOMIC DNA]</scope>
    <source>
        <strain evidence="8">DSM 100420</strain>
    </source>
</reference>
<keyword evidence="5" id="KW-0732">Signal</keyword>
<dbReference type="AlphaFoldDB" id="A0A1H3RNN0"/>
<dbReference type="PANTHER" id="PTHR42978:SF6">
    <property type="entry name" value="QUORUM-QUENCHING LACTONASE YTNP-RELATED"/>
    <property type="match status" value="1"/>
</dbReference>
<dbReference type="InterPro" id="IPR051013">
    <property type="entry name" value="MBL_superfamily_lactonases"/>
</dbReference>
<dbReference type="CDD" id="cd07720">
    <property type="entry name" value="OPHC2-like_MBL-fold"/>
    <property type="match status" value="1"/>
</dbReference>
<dbReference type="Gene3D" id="3.60.15.10">
    <property type="entry name" value="Ribonuclease Z/Hydroxyacylglutathione hydrolase-like"/>
    <property type="match status" value="1"/>
</dbReference>
<feature type="domain" description="Metallo-beta-lactamase" evidence="6">
    <location>
        <begin position="96"/>
        <end position="270"/>
    </location>
</feature>
<evidence type="ECO:0000256" key="5">
    <source>
        <dbReference type="SAM" id="SignalP"/>
    </source>
</evidence>
<keyword evidence="4" id="KW-0862">Zinc</keyword>
<dbReference type="SMART" id="SM00849">
    <property type="entry name" value="Lactamase_B"/>
    <property type="match status" value="1"/>
</dbReference>
<keyword evidence="2" id="KW-0479">Metal-binding</keyword>
<keyword evidence="3" id="KW-0378">Hydrolase</keyword>
<dbReference type="Proteomes" id="UP000198914">
    <property type="component" value="Unassembled WGS sequence"/>
</dbReference>
<organism evidence="7 8">
    <name type="scientific">Jannaschia faecimaris</name>
    <dbReference type="NCBI Taxonomy" id="1244108"/>
    <lineage>
        <taxon>Bacteria</taxon>
        <taxon>Pseudomonadati</taxon>
        <taxon>Pseudomonadota</taxon>
        <taxon>Alphaproteobacteria</taxon>
        <taxon>Rhodobacterales</taxon>
        <taxon>Roseobacteraceae</taxon>
        <taxon>Jannaschia</taxon>
    </lineage>
</organism>
<dbReference type="InterPro" id="IPR036866">
    <property type="entry name" value="RibonucZ/Hydroxyglut_hydro"/>
</dbReference>
<dbReference type="EMBL" id="FNPX01000009">
    <property type="protein sequence ID" value="SDZ27364.1"/>
    <property type="molecule type" value="Genomic_DNA"/>
</dbReference>
<dbReference type="STRING" id="1244108.SAMN05444004_10947"/>
<evidence type="ECO:0000313" key="7">
    <source>
        <dbReference type="EMBL" id="SDZ27364.1"/>
    </source>
</evidence>
<name>A0A1H3RNN0_9RHOB</name>
<evidence type="ECO:0000259" key="6">
    <source>
        <dbReference type="SMART" id="SM00849"/>
    </source>
</evidence>
<sequence length="308" mass="32264">MTNLTRRAALTAAAAIPAAAAFGTGPAHAAAHAASGPTQPRARGITLGDMTVTALLAGTVSRDGDQQGTFGMNVDAKTFATASAEAMIPTDASQFFFTPTLVEAGGATILFDTGLNPAGITEALAAAGKAPADITHVIITHMHGDHIGGLVTDGAPTFANAQHVTGQAEFDYWSANANDGFNANVAPLAEQFSIIGDGADVAPGITSQAMFGHTPGMMGYMLSSGDKSMLITADMTNHYIWSLAHPDWEVRFDMDKEAAAATRRRVLGMLAAEKMPMLGYHMPFPAMGFVDTREDGFRWVPESYQLMI</sequence>
<dbReference type="PROSITE" id="PS51318">
    <property type="entry name" value="TAT"/>
    <property type="match status" value="1"/>
</dbReference>
<proteinExistence type="inferred from homology"/>
<dbReference type="SUPFAM" id="SSF56281">
    <property type="entry name" value="Metallo-hydrolase/oxidoreductase"/>
    <property type="match status" value="1"/>
</dbReference>
<dbReference type="Pfam" id="PF00753">
    <property type="entry name" value="Lactamase_B"/>
    <property type="match status" value="1"/>
</dbReference>
<evidence type="ECO:0000256" key="2">
    <source>
        <dbReference type="ARBA" id="ARBA00022723"/>
    </source>
</evidence>
<dbReference type="OrthoDB" id="9773738at2"/>
<dbReference type="InterPro" id="IPR006311">
    <property type="entry name" value="TAT_signal"/>
</dbReference>
<dbReference type="PANTHER" id="PTHR42978">
    <property type="entry name" value="QUORUM-QUENCHING LACTONASE YTNP-RELATED-RELATED"/>
    <property type="match status" value="1"/>
</dbReference>
<dbReference type="GO" id="GO:0016787">
    <property type="term" value="F:hydrolase activity"/>
    <property type="evidence" value="ECO:0007669"/>
    <property type="project" value="UniProtKB-KW"/>
</dbReference>
<evidence type="ECO:0000256" key="1">
    <source>
        <dbReference type="ARBA" id="ARBA00007749"/>
    </source>
</evidence>
<dbReference type="InterPro" id="IPR001279">
    <property type="entry name" value="Metallo-B-lactamas"/>
</dbReference>
<evidence type="ECO:0000256" key="3">
    <source>
        <dbReference type="ARBA" id="ARBA00022801"/>
    </source>
</evidence>
<feature type="signal peptide" evidence="5">
    <location>
        <begin position="1"/>
        <end position="29"/>
    </location>
</feature>